<evidence type="ECO:0000313" key="1">
    <source>
        <dbReference type="EMBL" id="WMD20188.1"/>
    </source>
</evidence>
<dbReference type="EMBL" id="CP132976">
    <property type="protein sequence ID" value="WMD20188.1"/>
    <property type="molecule type" value="Genomic_DNA"/>
</dbReference>
<protein>
    <recommendedName>
        <fullName evidence="3">Chromosome partition protein Smc</fullName>
    </recommendedName>
</protein>
<evidence type="ECO:0008006" key="3">
    <source>
        <dbReference type="Google" id="ProtNLM"/>
    </source>
</evidence>
<evidence type="ECO:0000313" key="2">
    <source>
        <dbReference type="Proteomes" id="UP001234798"/>
    </source>
</evidence>
<dbReference type="RefSeq" id="WP_306943185.1">
    <property type="nucleotide sequence ID" value="NZ_CP132976.1"/>
</dbReference>
<name>A0ABY9M1W5_9BURK</name>
<dbReference type="Proteomes" id="UP001234798">
    <property type="component" value="Chromosome"/>
</dbReference>
<keyword evidence="2" id="KW-1185">Reference proteome</keyword>
<sequence length="699" mass="75286">MASNVIWYAGPCIKRAEKGTASHLEAVAQLVNSEWRLIDDPKILFRGMNDVELRAADARQLRVSDWAAFTIGIKGSRTKSWPATAHRRLHRYVDLSALEGAEQAQRQLVVEGVQTRQPSGTWIVRCAEDEVLQVELRQHEGVAHLALGNGRVSAYRFDPESVTRMPTPDGEVDLYDLKGATPARYYDWTPDDSFALRVVRAAVDAGDGHARSLVAWLESHAKQGEGLLPVKSADISAANEALRSGKLAKRLAEDQELLRSFLDVLVDDERIGALIKEGAERVVEQERADARVRAEAEAKREMEASRKHRLAALKEELENAAQIGRKSLSEELDKLRAHGEAELQQSVSARVGAMEKRAGELDAHCKALAIEAGHAKAAVGEERQKAASIRCEIAEAQASLNAIQVSTAMAAAELAVEQTRLTAAQTKCPVIVRPGATKLLTLEGVGAEIDASRLLSGRGKTLMANFLALTLAGEVPALCGPGVDDFLLAAEIMFGGGRSVRMEADPTILTFEDLWIRAGTDLHTGFGQALAMASGIEGKPRTMLAVLERAERSGGRFWYPTLADRAQRGTLPRSLLICVTIADQECEEALEILSRAVRLDLNDVLEADSSLPLAMIAASAGTATELDTGRERANVALGAAAVATDAPQLGAWRSLRAMRAVAEATSLSPVARLSELVHLFLGTGGKPASANKPQRATHA</sequence>
<gene>
    <name evidence="1" type="ORF">RAS12_26860</name>
</gene>
<organism evidence="1 2">
    <name type="scientific">Achromobacter seleniivolatilans</name>
    <dbReference type="NCBI Taxonomy" id="3047478"/>
    <lineage>
        <taxon>Bacteria</taxon>
        <taxon>Pseudomonadati</taxon>
        <taxon>Pseudomonadota</taxon>
        <taxon>Betaproteobacteria</taxon>
        <taxon>Burkholderiales</taxon>
        <taxon>Alcaligenaceae</taxon>
        <taxon>Achromobacter</taxon>
    </lineage>
</organism>
<proteinExistence type="predicted"/>
<accession>A0ABY9M1W5</accession>
<reference evidence="1 2" key="1">
    <citation type="submission" date="2023-08" db="EMBL/GenBank/DDBJ databases">
        <title>Achromobacter seleniivolatilans sp. nov., isolated from seleniferous soil.</title>
        <authorList>
            <person name="Zhang S."/>
            <person name="Li K."/>
            <person name="Peng J."/>
            <person name="Zhao Q."/>
            <person name="Wang H."/>
            <person name="Guo Y."/>
        </authorList>
    </citation>
    <scope>NUCLEOTIDE SEQUENCE [LARGE SCALE GENOMIC DNA]</scope>
    <source>
        <strain evidence="1 2">R39</strain>
    </source>
</reference>